<feature type="compositionally biased region" description="Low complexity" evidence="16">
    <location>
        <begin position="335"/>
        <end position="348"/>
    </location>
</feature>
<evidence type="ECO:0000256" key="10">
    <source>
        <dbReference type="ARBA" id="ARBA00022837"/>
    </source>
</evidence>
<gene>
    <name evidence="19" type="ORF">KP79_PYT05048</name>
</gene>
<keyword evidence="11 17" id="KW-1133">Transmembrane helix</keyword>
<dbReference type="SMART" id="SM00181">
    <property type="entry name" value="EGF"/>
    <property type="match status" value="2"/>
</dbReference>
<evidence type="ECO:0000256" key="5">
    <source>
        <dbReference type="ARBA" id="ARBA00022536"/>
    </source>
</evidence>
<feature type="compositionally biased region" description="Polar residues" evidence="16">
    <location>
        <begin position="314"/>
        <end position="334"/>
    </location>
</feature>
<dbReference type="SMART" id="SM00179">
    <property type="entry name" value="EGF_CA"/>
    <property type="match status" value="1"/>
</dbReference>
<keyword evidence="4" id="KW-0964">Secreted</keyword>
<evidence type="ECO:0000313" key="19">
    <source>
        <dbReference type="EMBL" id="OWF36648.1"/>
    </source>
</evidence>
<dbReference type="Proteomes" id="UP000242188">
    <property type="component" value="Unassembled WGS sequence"/>
</dbReference>
<keyword evidence="20" id="KW-1185">Reference proteome</keyword>
<dbReference type="EMBL" id="NEDP02076526">
    <property type="protein sequence ID" value="OWF36648.1"/>
    <property type="molecule type" value="Genomic_DNA"/>
</dbReference>
<keyword evidence="3" id="KW-0217">Developmental protein</keyword>
<feature type="compositionally biased region" description="Low complexity" evidence="16">
    <location>
        <begin position="278"/>
        <end position="313"/>
    </location>
</feature>
<feature type="transmembrane region" description="Helical" evidence="17">
    <location>
        <begin position="494"/>
        <end position="516"/>
    </location>
</feature>
<dbReference type="InterPro" id="IPR011651">
    <property type="entry name" value="Notch_ligand_N"/>
</dbReference>
<evidence type="ECO:0000256" key="11">
    <source>
        <dbReference type="ARBA" id="ARBA00022989"/>
    </source>
</evidence>
<evidence type="ECO:0000256" key="1">
    <source>
        <dbReference type="ARBA" id="ARBA00004479"/>
    </source>
</evidence>
<dbReference type="InterPro" id="IPR051022">
    <property type="entry name" value="Notch_Cell-Fate_Det"/>
</dbReference>
<dbReference type="GO" id="GO:0030154">
    <property type="term" value="P:cell differentiation"/>
    <property type="evidence" value="ECO:0007669"/>
    <property type="project" value="UniProtKB-KW"/>
</dbReference>
<dbReference type="Pfam" id="PF01414">
    <property type="entry name" value="DSL"/>
    <property type="match status" value="1"/>
</dbReference>
<keyword evidence="14" id="KW-0325">Glycoprotein</keyword>
<organism evidence="19 20">
    <name type="scientific">Mizuhopecten yessoensis</name>
    <name type="common">Japanese scallop</name>
    <name type="synonym">Patinopecten yessoensis</name>
    <dbReference type="NCBI Taxonomy" id="6573"/>
    <lineage>
        <taxon>Eukaryota</taxon>
        <taxon>Metazoa</taxon>
        <taxon>Spiralia</taxon>
        <taxon>Lophotrochozoa</taxon>
        <taxon>Mollusca</taxon>
        <taxon>Bivalvia</taxon>
        <taxon>Autobranchia</taxon>
        <taxon>Pteriomorphia</taxon>
        <taxon>Pectinida</taxon>
        <taxon>Pectinoidea</taxon>
        <taxon>Pectinidae</taxon>
        <taxon>Mizuhopecten</taxon>
    </lineage>
</organism>
<feature type="compositionally biased region" description="Polar residues" evidence="16">
    <location>
        <begin position="349"/>
        <end position="376"/>
    </location>
</feature>
<keyword evidence="7" id="KW-0732">Signal</keyword>
<comment type="caution">
    <text evidence="15">Lacks conserved residue(s) required for the propagation of feature annotation.</text>
</comment>
<evidence type="ECO:0000256" key="4">
    <source>
        <dbReference type="ARBA" id="ARBA00022525"/>
    </source>
</evidence>
<sequence length="584" mass="62505">MAGGTVYIRFLSYSNPSHKDATGQCCESLSTSGCGANECDPFFKICVGLLSSSGCEYGSVKTEVYDNTDTIRFGNVIRTMPNPIVKTFNNWGSGIHVKVDVLDRDGTTFLGSDDLIGSVDHQITGPVDQNGILLHNTTKPIKGGAAELVIQYRIVCEQHYYGDCSVSCRPLLPKYNCSSSGQKLCLPGWVGFRCSIPDHSCVTKPCHNGGTCTDIPTNKYLCTCLNGWTGQTCETFALPPSTKTTIVTSKTSTQTAVTSSTPSTIQGAVTSSAQKLDTSTSQRQSMSTTQKRSTSTTKKALTLTTQEQTTSSTQGHNINNTLFSSTPQTVSQNVSSKTATSDTKSTSSWLVNSTSPEATTSNIATPTTPSQNTTGASCHFKMASSLINGTNITRVQLSGINRKELTAADVKRILEQTVHPTSLRPVSLDDSVMVFDMEITYNVSTITSKLLPRVQRELCRMETKVPGSATGREASEAGEASSDNSDNSDNSGPVIGGVLGALFLIAILGVAAFFLYRWNKKRNKVTGEKIDNECSSTSEIRNKISAKDVDISSPPASTHRQTDQPVSIASTQIQTDQPVNIAST</sequence>
<dbReference type="Pfam" id="PF00008">
    <property type="entry name" value="EGF"/>
    <property type="match status" value="1"/>
</dbReference>
<evidence type="ECO:0000256" key="12">
    <source>
        <dbReference type="ARBA" id="ARBA00023136"/>
    </source>
</evidence>
<keyword evidence="6 17" id="KW-0812">Transmembrane</keyword>
<dbReference type="STRING" id="6573.A0A210PJI1"/>
<evidence type="ECO:0000256" key="14">
    <source>
        <dbReference type="ARBA" id="ARBA00023180"/>
    </source>
</evidence>
<dbReference type="Gene3D" id="2.10.25.140">
    <property type="match status" value="1"/>
</dbReference>
<reference evidence="19 20" key="1">
    <citation type="journal article" date="2017" name="Nat. Ecol. Evol.">
        <title>Scallop genome provides insights into evolution of bilaterian karyotype and development.</title>
        <authorList>
            <person name="Wang S."/>
            <person name="Zhang J."/>
            <person name="Jiao W."/>
            <person name="Li J."/>
            <person name="Xun X."/>
            <person name="Sun Y."/>
            <person name="Guo X."/>
            <person name="Huan P."/>
            <person name="Dong B."/>
            <person name="Zhang L."/>
            <person name="Hu X."/>
            <person name="Sun X."/>
            <person name="Wang J."/>
            <person name="Zhao C."/>
            <person name="Wang Y."/>
            <person name="Wang D."/>
            <person name="Huang X."/>
            <person name="Wang R."/>
            <person name="Lv J."/>
            <person name="Li Y."/>
            <person name="Zhang Z."/>
            <person name="Liu B."/>
            <person name="Lu W."/>
            <person name="Hui Y."/>
            <person name="Liang J."/>
            <person name="Zhou Z."/>
            <person name="Hou R."/>
            <person name="Li X."/>
            <person name="Liu Y."/>
            <person name="Li H."/>
            <person name="Ning X."/>
            <person name="Lin Y."/>
            <person name="Zhao L."/>
            <person name="Xing Q."/>
            <person name="Dou J."/>
            <person name="Li Y."/>
            <person name="Mao J."/>
            <person name="Guo H."/>
            <person name="Dou H."/>
            <person name="Li T."/>
            <person name="Mu C."/>
            <person name="Jiang W."/>
            <person name="Fu Q."/>
            <person name="Fu X."/>
            <person name="Miao Y."/>
            <person name="Liu J."/>
            <person name="Yu Q."/>
            <person name="Li R."/>
            <person name="Liao H."/>
            <person name="Li X."/>
            <person name="Kong Y."/>
            <person name="Jiang Z."/>
            <person name="Chourrout D."/>
            <person name="Li R."/>
            <person name="Bao Z."/>
        </authorList>
    </citation>
    <scope>NUCLEOTIDE SEQUENCE [LARGE SCALE GENOMIC DNA]</scope>
    <source>
        <strain evidence="19 20">PY_sf001</strain>
    </source>
</reference>
<dbReference type="InterPro" id="IPR001774">
    <property type="entry name" value="DSL"/>
</dbReference>
<dbReference type="FunFam" id="2.10.25.10:FF:000537">
    <property type="entry name" value="Notch 3"/>
    <property type="match status" value="1"/>
</dbReference>
<dbReference type="PROSITE" id="PS01186">
    <property type="entry name" value="EGF_2"/>
    <property type="match status" value="1"/>
</dbReference>
<name>A0A210PJI1_MIZYE</name>
<evidence type="ECO:0000259" key="18">
    <source>
        <dbReference type="PROSITE" id="PS50026"/>
    </source>
</evidence>
<feature type="region of interest" description="Disordered" evidence="16">
    <location>
        <begin position="545"/>
        <end position="584"/>
    </location>
</feature>
<evidence type="ECO:0000256" key="2">
    <source>
        <dbReference type="ARBA" id="ARBA00004613"/>
    </source>
</evidence>
<comment type="caution">
    <text evidence="19">The sequence shown here is derived from an EMBL/GenBank/DDBJ whole genome shotgun (WGS) entry which is preliminary data.</text>
</comment>
<dbReference type="OrthoDB" id="6157307at2759"/>
<dbReference type="Gene3D" id="2.10.25.10">
    <property type="entry name" value="Laminin"/>
    <property type="match status" value="1"/>
</dbReference>
<feature type="domain" description="EGF-like" evidence="18">
    <location>
        <begin position="197"/>
        <end position="234"/>
    </location>
</feature>
<evidence type="ECO:0000256" key="13">
    <source>
        <dbReference type="ARBA" id="ARBA00023157"/>
    </source>
</evidence>
<feature type="compositionally biased region" description="Polar residues" evidence="16">
    <location>
        <begin position="554"/>
        <end position="584"/>
    </location>
</feature>
<evidence type="ECO:0000256" key="17">
    <source>
        <dbReference type="SAM" id="Phobius"/>
    </source>
</evidence>
<feature type="region of interest" description="Disordered" evidence="16">
    <location>
        <begin position="462"/>
        <end position="489"/>
    </location>
</feature>
<dbReference type="PROSITE" id="PS00022">
    <property type="entry name" value="EGF_1"/>
    <property type="match status" value="1"/>
</dbReference>
<evidence type="ECO:0000256" key="15">
    <source>
        <dbReference type="PROSITE-ProRule" id="PRU00076"/>
    </source>
</evidence>
<evidence type="ECO:0000313" key="20">
    <source>
        <dbReference type="Proteomes" id="UP000242188"/>
    </source>
</evidence>
<feature type="region of interest" description="Disordered" evidence="16">
    <location>
        <begin position="250"/>
        <end position="376"/>
    </location>
</feature>
<dbReference type="InterPro" id="IPR000742">
    <property type="entry name" value="EGF"/>
</dbReference>
<evidence type="ECO:0000256" key="7">
    <source>
        <dbReference type="ARBA" id="ARBA00022729"/>
    </source>
</evidence>
<dbReference type="PROSITE" id="PS50026">
    <property type="entry name" value="EGF_3"/>
    <property type="match status" value="1"/>
</dbReference>
<dbReference type="SUPFAM" id="SSF57196">
    <property type="entry name" value="EGF/Laminin"/>
    <property type="match status" value="1"/>
</dbReference>
<dbReference type="InterPro" id="IPR001881">
    <property type="entry name" value="EGF-like_Ca-bd_dom"/>
</dbReference>
<dbReference type="Pfam" id="PF07657">
    <property type="entry name" value="MNNL"/>
    <property type="match status" value="1"/>
</dbReference>
<keyword evidence="9" id="KW-0221">Differentiation</keyword>
<keyword evidence="5 15" id="KW-0245">EGF-like domain</keyword>
<keyword evidence="8" id="KW-0677">Repeat</keyword>
<dbReference type="SMART" id="SM00051">
    <property type="entry name" value="DSL"/>
    <property type="match status" value="1"/>
</dbReference>
<feature type="disulfide bond" evidence="15">
    <location>
        <begin position="224"/>
        <end position="233"/>
    </location>
</feature>
<keyword evidence="13 15" id="KW-1015">Disulfide bond</keyword>
<comment type="subcellular location">
    <subcellularLocation>
        <location evidence="1">Membrane</location>
        <topology evidence="1">Single-pass type I membrane protein</topology>
    </subcellularLocation>
    <subcellularLocation>
        <location evidence="2">Secreted</location>
    </subcellularLocation>
</comment>
<dbReference type="CDD" id="cd00054">
    <property type="entry name" value="EGF_CA"/>
    <property type="match status" value="1"/>
</dbReference>
<dbReference type="Gene3D" id="2.60.40.3510">
    <property type="match status" value="1"/>
</dbReference>
<protein>
    <submittedName>
        <fullName evidence="19">Protein jagged-1a</fullName>
    </submittedName>
</protein>
<evidence type="ECO:0000256" key="6">
    <source>
        <dbReference type="ARBA" id="ARBA00022692"/>
    </source>
</evidence>
<keyword evidence="10" id="KW-0106">Calcium</keyword>
<dbReference type="AlphaFoldDB" id="A0A210PJI1"/>
<evidence type="ECO:0000256" key="8">
    <source>
        <dbReference type="ARBA" id="ARBA00022737"/>
    </source>
</evidence>
<feature type="compositionally biased region" description="Polar residues" evidence="16">
    <location>
        <begin position="256"/>
        <end position="277"/>
    </location>
</feature>
<dbReference type="GO" id="GO:0005576">
    <property type="term" value="C:extracellular region"/>
    <property type="evidence" value="ECO:0007669"/>
    <property type="project" value="UniProtKB-SubCell"/>
</dbReference>
<dbReference type="GO" id="GO:0005509">
    <property type="term" value="F:calcium ion binding"/>
    <property type="evidence" value="ECO:0007669"/>
    <property type="project" value="InterPro"/>
</dbReference>
<keyword evidence="12 17" id="KW-0472">Membrane</keyword>
<evidence type="ECO:0000256" key="16">
    <source>
        <dbReference type="SAM" id="MobiDB-lite"/>
    </source>
</evidence>
<accession>A0A210PJI1</accession>
<dbReference type="GO" id="GO:0007219">
    <property type="term" value="P:Notch signaling pathway"/>
    <property type="evidence" value="ECO:0007669"/>
    <property type="project" value="InterPro"/>
</dbReference>
<evidence type="ECO:0000256" key="9">
    <source>
        <dbReference type="ARBA" id="ARBA00022782"/>
    </source>
</evidence>
<dbReference type="GO" id="GO:0016020">
    <property type="term" value="C:membrane"/>
    <property type="evidence" value="ECO:0007669"/>
    <property type="project" value="UniProtKB-SubCell"/>
</dbReference>
<dbReference type="PANTHER" id="PTHR24049">
    <property type="entry name" value="CRUMBS FAMILY MEMBER"/>
    <property type="match status" value="1"/>
</dbReference>
<proteinExistence type="predicted"/>
<evidence type="ECO:0000256" key="3">
    <source>
        <dbReference type="ARBA" id="ARBA00022473"/>
    </source>
</evidence>